<evidence type="ECO:0000256" key="4">
    <source>
        <dbReference type="ARBA" id="ARBA00023239"/>
    </source>
</evidence>
<dbReference type="PANTHER" id="PTHR33337:SF40">
    <property type="entry name" value="CENP-V_GFA DOMAIN-CONTAINING PROTEIN-RELATED"/>
    <property type="match status" value="1"/>
</dbReference>
<dbReference type="SUPFAM" id="SSF51316">
    <property type="entry name" value="Mss4-like"/>
    <property type="match status" value="1"/>
</dbReference>
<dbReference type="EMBL" id="JACAZH010000007">
    <property type="protein sequence ID" value="KAF7364057.1"/>
    <property type="molecule type" value="Genomic_DNA"/>
</dbReference>
<comment type="similarity">
    <text evidence="1">Belongs to the Gfa family.</text>
</comment>
<keyword evidence="7" id="KW-1185">Reference proteome</keyword>
<dbReference type="PANTHER" id="PTHR33337">
    <property type="entry name" value="GFA DOMAIN-CONTAINING PROTEIN"/>
    <property type="match status" value="1"/>
</dbReference>
<dbReference type="GO" id="GO:0046872">
    <property type="term" value="F:metal ion binding"/>
    <property type="evidence" value="ECO:0007669"/>
    <property type="project" value="UniProtKB-KW"/>
</dbReference>
<comment type="caution">
    <text evidence="6">The sequence shown here is derived from an EMBL/GenBank/DDBJ whole genome shotgun (WGS) entry which is preliminary data.</text>
</comment>
<dbReference type="Pfam" id="PF04828">
    <property type="entry name" value="GFA"/>
    <property type="match status" value="1"/>
</dbReference>
<feature type="domain" description="CENP-V/GFA" evidence="5">
    <location>
        <begin position="7"/>
        <end position="140"/>
    </location>
</feature>
<protein>
    <submittedName>
        <fullName evidence="6">Mss4-like protein</fullName>
    </submittedName>
</protein>
<sequence length="174" mass="19674">MQYPKRVTGGCNCGGVRYQLTFAPDHDWEHGGHTCQCTQCRKQSGALMLNFHTINLSELIWLSKTTYAEYNSSPPSRFFRVFCNTCGSTIGWLDRGEYREMEIAVGTIDEDFLVGERDAEDRPVGGFGEALVNVQGEHYYLRNEVKGVTDVSQGTWFWKLGRASKGAESERQLD</sequence>
<dbReference type="OrthoDB" id="6329284at2759"/>
<dbReference type="InterPro" id="IPR006913">
    <property type="entry name" value="CENP-V/GFA"/>
</dbReference>
<reference evidence="6" key="1">
    <citation type="submission" date="2020-05" db="EMBL/GenBank/DDBJ databases">
        <title>Mycena genomes resolve the evolution of fungal bioluminescence.</title>
        <authorList>
            <person name="Tsai I.J."/>
        </authorList>
    </citation>
    <scope>NUCLEOTIDE SEQUENCE</scope>
    <source>
        <strain evidence="6">160909Yilan</strain>
    </source>
</reference>
<organism evidence="6 7">
    <name type="scientific">Mycena sanguinolenta</name>
    <dbReference type="NCBI Taxonomy" id="230812"/>
    <lineage>
        <taxon>Eukaryota</taxon>
        <taxon>Fungi</taxon>
        <taxon>Dikarya</taxon>
        <taxon>Basidiomycota</taxon>
        <taxon>Agaricomycotina</taxon>
        <taxon>Agaricomycetes</taxon>
        <taxon>Agaricomycetidae</taxon>
        <taxon>Agaricales</taxon>
        <taxon>Marasmiineae</taxon>
        <taxon>Mycenaceae</taxon>
        <taxon>Mycena</taxon>
    </lineage>
</organism>
<evidence type="ECO:0000313" key="6">
    <source>
        <dbReference type="EMBL" id="KAF7364057.1"/>
    </source>
</evidence>
<dbReference type="Gene3D" id="3.90.1590.10">
    <property type="entry name" value="glutathione-dependent formaldehyde- activating enzyme (gfa)"/>
    <property type="match status" value="1"/>
</dbReference>
<keyword evidence="3" id="KW-0862">Zinc</keyword>
<name>A0A8H6YSH2_9AGAR</name>
<dbReference type="InterPro" id="IPR011057">
    <property type="entry name" value="Mss4-like_sf"/>
</dbReference>
<gene>
    <name evidence="6" type="ORF">MSAN_01064500</name>
</gene>
<dbReference type="AlphaFoldDB" id="A0A8H6YSH2"/>
<dbReference type="PROSITE" id="PS51891">
    <property type="entry name" value="CENP_V_GFA"/>
    <property type="match status" value="1"/>
</dbReference>
<keyword evidence="2" id="KW-0479">Metal-binding</keyword>
<keyword evidence="4" id="KW-0456">Lyase</keyword>
<evidence type="ECO:0000259" key="5">
    <source>
        <dbReference type="PROSITE" id="PS51891"/>
    </source>
</evidence>
<dbReference type="GO" id="GO:0016846">
    <property type="term" value="F:carbon-sulfur lyase activity"/>
    <property type="evidence" value="ECO:0007669"/>
    <property type="project" value="InterPro"/>
</dbReference>
<proteinExistence type="inferred from homology"/>
<dbReference type="Proteomes" id="UP000623467">
    <property type="component" value="Unassembled WGS sequence"/>
</dbReference>
<evidence type="ECO:0000256" key="3">
    <source>
        <dbReference type="ARBA" id="ARBA00022833"/>
    </source>
</evidence>
<evidence type="ECO:0000256" key="2">
    <source>
        <dbReference type="ARBA" id="ARBA00022723"/>
    </source>
</evidence>
<evidence type="ECO:0000256" key="1">
    <source>
        <dbReference type="ARBA" id="ARBA00005495"/>
    </source>
</evidence>
<accession>A0A8H6YSH2</accession>
<evidence type="ECO:0000313" key="7">
    <source>
        <dbReference type="Proteomes" id="UP000623467"/>
    </source>
</evidence>